<proteinExistence type="predicted"/>
<dbReference type="PANTHER" id="PTHR34819:SF3">
    <property type="entry name" value="CELL SURFACE PROTEIN"/>
    <property type="match status" value="1"/>
</dbReference>
<protein>
    <submittedName>
        <fullName evidence="2">DUF11 domain-containing protein</fullName>
    </submittedName>
</protein>
<organism evidence="2 3">
    <name type="scientific">Pseudoalteromonas shioyasakiensis</name>
    <dbReference type="NCBI Taxonomy" id="1190813"/>
    <lineage>
        <taxon>Bacteria</taxon>
        <taxon>Pseudomonadati</taxon>
        <taxon>Pseudomonadota</taxon>
        <taxon>Gammaproteobacteria</taxon>
        <taxon>Alteromonadales</taxon>
        <taxon>Pseudoalteromonadaceae</taxon>
        <taxon>Pseudoalteromonas</taxon>
    </lineage>
</organism>
<dbReference type="Proteomes" id="UP001156974">
    <property type="component" value="Unassembled WGS sequence"/>
</dbReference>
<comment type="caution">
    <text evidence="2">The sequence shown here is derived from an EMBL/GenBank/DDBJ whole genome shotgun (WGS) entry which is preliminary data.</text>
</comment>
<dbReference type="InterPro" id="IPR047589">
    <property type="entry name" value="DUF11_rpt"/>
</dbReference>
<dbReference type="NCBIfam" id="TIGR01451">
    <property type="entry name" value="B_ant_repeat"/>
    <property type="match status" value="1"/>
</dbReference>
<keyword evidence="1" id="KW-0732">Signal</keyword>
<evidence type="ECO:0000313" key="3">
    <source>
        <dbReference type="Proteomes" id="UP001156974"/>
    </source>
</evidence>
<keyword evidence="3" id="KW-1185">Reference proteome</keyword>
<evidence type="ECO:0000313" key="2">
    <source>
        <dbReference type="EMBL" id="MDI4671513.1"/>
    </source>
</evidence>
<sequence>MWKVATYTFYALLLLASFAVDANTPPNTAIYNQAHASYYDEEFGITHEVISNTSRVMVGHSYSFILDDEKIKYVAPAQQVHFDHIVTNTGNSIDSYTLLFENLEGDDGELVNLRAYHDVNANGVVDAGEPEISSIQNLEPDASVNIVVLGNTRANQRNNDEIDILVTVTSQHDASDVKAVTDKAIVREGAIFTLNKFSHQQCEAPLTAGELIHYSIEFSNTGTSLPSPRTISLDGVPYQGVVLEDKIPANTFLLPNQDLDVSPIQAIPLVRLSGSESQNWQPYESWDGTVPAVSFGLLIPVANVQPNQSGSVSFAVQIEPGVSNNTMIYNQAEIDFSGTNSDILFSNRVCNSVAAQNVPEIRFQSARPEMVASGQVKHSNDAHFMDTSIYSMPGEQSYDALLDGVFLRLVASQLNRDLDKHDFVHENGVELLLARVESQLSGDSVQVVMKETERNSGVFRSLQPLVLSGIRTADGEICSSSATAASAFEFTSTTTTNEVLGQGCYLNSAFGDILNVTFDVPVEQAAGFGQRMIRVSDVAAVEPSGRVFDTSSGKAVNGALVSLFQSKQVFSNAGPSACASLTAEDFEPARDRFTGEVIPAFDSGSMNRSGNSDGLYSFARAATDHCYYIGVTPPDGYEFPSSVSPISLRAFSSNLGEHSYGLIGYLGDGGRLQPVGDGMTTTNEQGDSKGAFSLGLAWFPDIPLDPEDSLVAGELFLEKTVDTEVIAAGDYVSYRLSISNSSAVPLLGFRIVDKPAYGLRYESGTARMTVGNGVAIELPDPVRDEGGYLVFPRIRDENGANLLLEPGATLDITYVMRASVAVNNGRLVNQANVTARNEGGFLFTSNEAEASVTVRNEGVLSDRGIIFGKVFVDTTCSSTQELGEWVIPGVRLYLQDGTWVVTDEDGMFSIHGLRPGLKTLAVDPATMPAGVTLKPITTRHAGDGTSRFVDLVPGEMHRADFAIACPDARNIVRVRADIEARRENANSEWVYDSILANDPLRNRAAGTRIRSAGAGGDLGSGFYDETLSRGLDPMRSAERETPQTSIAEGQLTSPLADAPEMLESVDQARIITSEQATAGVVLWPENGVSRDGRLQVVVQAGVTPELTINGKAVAKEQLGEQIENISEQGQVVTWYGLQFTPGENHVVVQAVDPFGNLRTLIDTMIVRPGSAKALQLTAQDEPFFADGGTTRMPITIELFDSEGYHASGSNVVTLLGNDLRFAEADLQPDTMGQQVRIVDGKGTIHLLSSFQTGSRDVHARFNDLNDSIAVQQITPVRELFATGYISAKKVWGDFTNNGDVPADIESIEQEQSGLESGMFVTGSVGERTTLTLAFDSERALSDEEEIRRDLNPGDYYPVSGDASIRGYDAKSQSRVYARVERGASSLLWGDFVTDANTDFQDVGRIQQILTGANLTFDNQTTRLQLFGAKVDYQQVTEEIRGNGTALLYQTSAPPVRESEIIEFIVRDRNNPGLVIETRPLRRGVDYSINYFTGDLRFFDVIPSVDDEFNPVFLRITYNVDGSSVDYDVYGARLQHKLSDSLTLSGSFTENSHDIDGYSLSSVTSLYELGNRTRAFASYGRMQNLIDEDGDALSVGLQHQWENGSFTDIRWARANDGFRNPTSGIGEAREELRAEHEQQISSRTSARFEARKTQDLSTDAEQSSVAFLALRQFDNVRATVGSRAIEQRDTDGDDRFGTYILGLASGFDVFGKPLTLGAEYEQAFSDSSKQRIAADADLAITQNTGFYARYEFLNSIAGMNQITSDVETEQFVAGVRTRAFSNTDLFSEYRLRGAQDGQDVALANGVRSAFEIEPGLTWSPSVEWIRVLDGNESQAATAYSLGFEDIRSANRRTLGRVETRFGNGRRYYGVSLANIWRISQNWSGVIRNDMRVQYSDTESRNGDHIVTLGFARRPRLDNKHHSMFMYQWRKHWGGDLGPDRVAHVLSNHHNLELKADLVLSGRIGGKWQSFEQNDLALSNAIYIADGRVIWGVTRRLDIDVRAGIMSARDENEQRFSYGISANYLIRKNLRMGVGYNVRGFKDNDLDPEGYNAQGLHIGLDYKISADDFAWIGNTAAGIRSFIGAN</sequence>
<feature type="signal peptide" evidence="1">
    <location>
        <begin position="1"/>
        <end position="22"/>
    </location>
</feature>
<name>A0ABT6U8W8_9GAMM</name>
<accession>A0ABT6U8W8</accession>
<dbReference type="EMBL" id="JAKUMG010000024">
    <property type="protein sequence ID" value="MDI4671513.1"/>
    <property type="molecule type" value="Genomic_DNA"/>
</dbReference>
<dbReference type="PANTHER" id="PTHR34819">
    <property type="entry name" value="LARGE CYSTEINE-RICH PERIPLASMIC PROTEIN OMCB"/>
    <property type="match status" value="1"/>
</dbReference>
<evidence type="ECO:0000256" key="1">
    <source>
        <dbReference type="SAM" id="SignalP"/>
    </source>
</evidence>
<reference evidence="2 3" key="1">
    <citation type="submission" date="2022-02" db="EMBL/GenBank/DDBJ databases">
        <title>Genome analysis of Beneficial Microorganisms for Coral consortium from Pocillopora damicornis.</title>
        <authorList>
            <person name="Rosado P.M."/>
            <person name="Cardoso P.M."/>
            <person name="Rosado J.G."/>
            <person name="Schultz J."/>
            <person name="Rocha U."/>
            <person name="Costa T.K."/>
            <person name="Peixoto R.S."/>
        </authorList>
    </citation>
    <scope>NUCLEOTIDE SEQUENCE [LARGE SCALE GENOMIC DNA]</scope>
    <source>
        <strain evidence="2 3">BMC5</strain>
    </source>
</reference>
<dbReference type="RefSeq" id="WP_055022193.1">
    <property type="nucleotide sequence ID" value="NZ_JAKUMG010000024.1"/>
</dbReference>
<feature type="chain" id="PRO_5046115653" evidence="1">
    <location>
        <begin position="23"/>
        <end position="2084"/>
    </location>
</feature>
<gene>
    <name evidence="2" type="ORF">MKZ47_20850</name>
</gene>
<dbReference type="InterPro" id="IPR051172">
    <property type="entry name" value="Chlamydia_OmcB"/>
</dbReference>